<proteinExistence type="predicted"/>
<dbReference type="EMBL" id="KZ857393">
    <property type="protein sequence ID" value="RDX51714.1"/>
    <property type="molecule type" value="Genomic_DNA"/>
</dbReference>
<feature type="compositionally biased region" description="Low complexity" evidence="1">
    <location>
        <begin position="172"/>
        <end position="188"/>
    </location>
</feature>
<dbReference type="Proteomes" id="UP000256964">
    <property type="component" value="Unassembled WGS sequence"/>
</dbReference>
<evidence type="ECO:0000256" key="1">
    <source>
        <dbReference type="SAM" id="MobiDB-lite"/>
    </source>
</evidence>
<gene>
    <name evidence="2" type="ORF">OH76DRAFT_265322</name>
</gene>
<dbReference type="OrthoDB" id="10517148at2759"/>
<feature type="compositionally biased region" description="Polar residues" evidence="1">
    <location>
        <begin position="400"/>
        <end position="415"/>
    </location>
</feature>
<sequence>MTDSARPHNGVVQSPTPRYGYQTHREVVGNSLPTPPPLPDEQDAERRRRPTHVQIIQNWYFATSSPDGTVPQYDIQVIQPPTDSLPVPRAREAQAGATPEHGINTVPARHDGNVPIDGVRGARVPQAQRGGRNESFAQSAAADRRPNDANAAPGQTGTREQHERRFYFQSHPNPAFNTAPSSSATAPARDPPSPRPTPPVPPPPAAQTPPAVSVVPARATALATATAPPAPAQAPAAPTAQNPMVDIYHPFDWGPSDPQWTPGHREYGFGSYRPQTPRAPSNQAPPIPYDPDIEEARARANTNANSRSGSRGSHAAHQGYQQTRPLPTPPSEAQQAAAQAAWYIPQNVQYVQVPAQQHQYWASCPHCHIPGAHNLQCPIYQQAVARNRPVVHQPPIQPDRMQNASRATNRSNASRTRGAPRPVERPRRAAAPEDVSNHACVYLTRPHPRRSRHHP</sequence>
<protein>
    <submittedName>
        <fullName evidence="2">Uncharacterized protein</fullName>
    </submittedName>
</protein>
<feature type="compositionally biased region" description="Pro residues" evidence="1">
    <location>
        <begin position="189"/>
        <end position="207"/>
    </location>
</feature>
<keyword evidence="3" id="KW-1185">Reference proteome</keyword>
<feature type="compositionally biased region" description="Basic and acidic residues" evidence="1">
    <location>
        <begin position="422"/>
        <end position="431"/>
    </location>
</feature>
<organism evidence="2 3">
    <name type="scientific">Lentinus brumalis</name>
    <dbReference type="NCBI Taxonomy" id="2498619"/>
    <lineage>
        <taxon>Eukaryota</taxon>
        <taxon>Fungi</taxon>
        <taxon>Dikarya</taxon>
        <taxon>Basidiomycota</taxon>
        <taxon>Agaricomycotina</taxon>
        <taxon>Agaricomycetes</taxon>
        <taxon>Polyporales</taxon>
        <taxon>Polyporaceae</taxon>
        <taxon>Lentinus</taxon>
    </lineage>
</organism>
<evidence type="ECO:0000313" key="2">
    <source>
        <dbReference type="EMBL" id="RDX51714.1"/>
    </source>
</evidence>
<name>A0A371DGP0_9APHY</name>
<evidence type="ECO:0000313" key="3">
    <source>
        <dbReference type="Proteomes" id="UP000256964"/>
    </source>
</evidence>
<accession>A0A371DGP0</accession>
<feature type="region of interest" description="Disordered" evidence="1">
    <location>
        <begin position="392"/>
        <end position="455"/>
    </location>
</feature>
<feature type="region of interest" description="Disordered" evidence="1">
    <location>
        <begin position="92"/>
        <end position="217"/>
    </location>
</feature>
<feature type="region of interest" description="Disordered" evidence="1">
    <location>
        <begin position="1"/>
        <end position="50"/>
    </location>
</feature>
<feature type="compositionally biased region" description="Basic residues" evidence="1">
    <location>
        <begin position="446"/>
        <end position="455"/>
    </location>
</feature>
<reference evidence="2 3" key="1">
    <citation type="journal article" date="2018" name="Biotechnol. Biofuels">
        <title>Integrative visual omics of the white-rot fungus Polyporus brumalis exposes the biotechnological potential of its oxidative enzymes for delignifying raw plant biomass.</title>
        <authorList>
            <person name="Miyauchi S."/>
            <person name="Rancon A."/>
            <person name="Drula E."/>
            <person name="Hage H."/>
            <person name="Chaduli D."/>
            <person name="Favel A."/>
            <person name="Grisel S."/>
            <person name="Henrissat B."/>
            <person name="Herpoel-Gimbert I."/>
            <person name="Ruiz-Duenas F.J."/>
            <person name="Chevret D."/>
            <person name="Hainaut M."/>
            <person name="Lin J."/>
            <person name="Wang M."/>
            <person name="Pangilinan J."/>
            <person name="Lipzen A."/>
            <person name="Lesage-Meessen L."/>
            <person name="Navarro D."/>
            <person name="Riley R."/>
            <person name="Grigoriev I.V."/>
            <person name="Zhou S."/>
            <person name="Raouche S."/>
            <person name="Rosso M.N."/>
        </authorList>
    </citation>
    <scope>NUCLEOTIDE SEQUENCE [LARGE SCALE GENOMIC DNA]</scope>
    <source>
        <strain evidence="2 3">BRFM 1820</strain>
    </source>
</reference>
<feature type="compositionally biased region" description="Low complexity" evidence="1">
    <location>
        <begin position="299"/>
        <end position="317"/>
    </location>
</feature>
<feature type="region of interest" description="Disordered" evidence="1">
    <location>
        <begin position="255"/>
        <end position="334"/>
    </location>
</feature>
<dbReference type="AlphaFoldDB" id="A0A371DGP0"/>
<feature type="compositionally biased region" description="Low complexity" evidence="1">
    <location>
        <begin position="208"/>
        <end position="217"/>
    </location>
</feature>